<dbReference type="Pfam" id="PF03372">
    <property type="entry name" value="Exo_endo_phos"/>
    <property type="match status" value="1"/>
</dbReference>
<feature type="region of interest" description="Disordered" evidence="2">
    <location>
        <begin position="2772"/>
        <end position="2798"/>
    </location>
</feature>
<dbReference type="CDD" id="cd09076">
    <property type="entry name" value="L1-EN"/>
    <property type="match status" value="1"/>
</dbReference>
<evidence type="ECO:0000313" key="4">
    <source>
        <dbReference type="EMBL" id="VFQ60147.1"/>
    </source>
</evidence>
<dbReference type="InterPro" id="IPR043502">
    <property type="entry name" value="DNA/RNA_pol_sf"/>
</dbReference>
<protein>
    <recommendedName>
        <fullName evidence="3">Reverse transcriptase domain-containing protein</fullName>
    </recommendedName>
</protein>
<dbReference type="Gene3D" id="3.60.10.10">
    <property type="entry name" value="Endonuclease/exonuclease/phosphatase"/>
    <property type="match status" value="1"/>
</dbReference>
<dbReference type="SUPFAM" id="SSF56219">
    <property type="entry name" value="DNase I-like"/>
    <property type="match status" value="1"/>
</dbReference>
<evidence type="ECO:0000313" key="5">
    <source>
        <dbReference type="Proteomes" id="UP000595140"/>
    </source>
</evidence>
<dbReference type="GO" id="GO:0003824">
    <property type="term" value="F:catalytic activity"/>
    <property type="evidence" value="ECO:0007669"/>
    <property type="project" value="InterPro"/>
</dbReference>
<proteinExistence type="predicted"/>
<gene>
    <name evidence="4" type="ORF">CCAM_LOCUS1923</name>
</gene>
<feature type="region of interest" description="Disordered" evidence="2">
    <location>
        <begin position="1973"/>
        <end position="2020"/>
    </location>
</feature>
<dbReference type="Gene3D" id="3.30.70.270">
    <property type="match status" value="1"/>
</dbReference>
<name>A0A484KA91_9ASTE</name>
<feature type="region of interest" description="Disordered" evidence="2">
    <location>
        <begin position="2387"/>
        <end position="2411"/>
    </location>
</feature>
<feature type="domain" description="Reverse transcriptase" evidence="3">
    <location>
        <begin position="1351"/>
        <end position="1576"/>
    </location>
</feature>
<keyword evidence="1" id="KW-0175">Coiled coil</keyword>
<evidence type="ECO:0000256" key="2">
    <source>
        <dbReference type="SAM" id="MobiDB-lite"/>
    </source>
</evidence>
<dbReference type="EMBL" id="OOIL02000104">
    <property type="protein sequence ID" value="VFQ60147.1"/>
    <property type="molecule type" value="Genomic_DNA"/>
</dbReference>
<dbReference type="Pfam" id="PF00078">
    <property type="entry name" value="RVT_1"/>
    <property type="match status" value="1"/>
</dbReference>
<dbReference type="InterPro" id="IPR005135">
    <property type="entry name" value="Endo/exonuclease/phosphatase"/>
</dbReference>
<dbReference type="PANTHER" id="PTHR35478:SF1">
    <property type="entry name" value="ZINC FINGER FYVE DOMAIN-CONTAINING PROTEIN 26"/>
    <property type="match status" value="1"/>
</dbReference>
<dbReference type="Proteomes" id="UP000595140">
    <property type="component" value="Unassembled WGS sequence"/>
</dbReference>
<dbReference type="InterPro" id="IPR057946">
    <property type="entry name" value="TPR_ZFYVE26"/>
</dbReference>
<dbReference type="InterPro" id="IPR000477">
    <property type="entry name" value="RT_dom"/>
</dbReference>
<feature type="compositionally biased region" description="Basic and acidic residues" evidence="2">
    <location>
        <begin position="2430"/>
        <end position="2439"/>
    </location>
</feature>
<dbReference type="Pfam" id="PF25569">
    <property type="entry name" value="TPR_ZFYVE26"/>
    <property type="match status" value="1"/>
</dbReference>
<feature type="compositionally biased region" description="Low complexity" evidence="2">
    <location>
        <begin position="2602"/>
        <end position="2615"/>
    </location>
</feature>
<dbReference type="OrthoDB" id="1936617at2759"/>
<accession>A0A484KA91</accession>
<evidence type="ECO:0000259" key="3">
    <source>
        <dbReference type="PROSITE" id="PS50878"/>
    </source>
</evidence>
<dbReference type="PROSITE" id="PS50878">
    <property type="entry name" value="RT_POL"/>
    <property type="match status" value="1"/>
</dbReference>
<keyword evidence="5" id="KW-1185">Reference proteome</keyword>
<dbReference type="InterPro" id="IPR036691">
    <property type="entry name" value="Endo/exonu/phosph_ase_sf"/>
</dbReference>
<feature type="region of interest" description="Disordered" evidence="2">
    <location>
        <begin position="2423"/>
        <end position="2448"/>
    </location>
</feature>
<dbReference type="CDD" id="cd01650">
    <property type="entry name" value="RT_nLTR_like"/>
    <property type="match status" value="1"/>
</dbReference>
<dbReference type="PANTHER" id="PTHR35478">
    <property type="entry name" value="ZINC FINGER FYVE DOMAIN PROTEIN"/>
    <property type="match status" value="1"/>
</dbReference>
<organism evidence="4 5">
    <name type="scientific">Cuscuta campestris</name>
    <dbReference type="NCBI Taxonomy" id="132261"/>
    <lineage>
        <taxon>Eukaryota</taxon>
        <taxon>Viridiplantae</taxon>
        <taxon>Streptophyta</taxon>
        <taxon>Embryophyta</taxon>
        <taxon>Tracheophyta</taxon>
        <taxon>Spermatophyta</taxon>
        <taxon>Magnoliopsida</taxon>
        <taxon>eudicotyledons</taxon>
        <taxon>Gunneridae</taxon>
        <taxon>Pentapetalae</taxon>
        <taxon>asterids</taxon>
        <taxon>lamiids</taxon>
        <taxon>Solanales</taxon>
        <taxon>Convolvulaceae</taxon>
        <taxon>Cuscuteae</taxon>
        <taxon>Cuscuta</taxon>
        <taxon>Cuscuta subgen. Grammica</taxon>
        <taxon>Cuscuta sect. Cleistogrammica</taxon>
    </lineage>
</organism>
<dbReference type="InterPro" id="IPR043128">
    <property type="entry name" value="Rev_trsase/Diguanyl_cyclase"/>
</dbReference>
<feature type="compositionally biased region" description="Basic and acidic residues" evidence="2">
    <location>
        <begin position="2775"/>
        <end position="2786"/>
    </location>
</feature>
<feature type="region of interest" description="Disordered" evidence="2">
    <location>
        <begin position="2589"/>
        <end position="2616"/>
    </location>
</feature>
<feature type="coiled-coil region" evidence="1">
    <location>
        <begin position="1232"/>
        <end position="1264"/>
    </location>
</feature>
<reference evidence="4 5" key="1">
    <citation type="submission" date="2018-04" db="EMBL/GenBank/DDBJ databases">
        <authorList>
            <person name="Vogel A."/>
        </authorList>
    </citation>
    <scope>NUCLEOTIDE SEQUENCE [LARGE SCALE GENOMIC DNA]</scope>
</reference>
<sequence>MEDKETELLSKVSVNHIFLAQFEPFRATLRSLRSRNPDIARAILHTIVAKGGRFDWVLYSHSCPSPALLSFLCTLELLEFKEPTSNLWSFGAEALKLRAEFLLYLQDVTSRVLGSLKKRENSEAGEGNGMSSENLDLDNCLAVLERISDMSLSRLRPDLIEDTSTSDTVLDEEEVMSLGRVFLENADVFQALCLNIQKQVSGGIDDENSAMRISLRSELKSEEAEEKVLKLIQRSVQTSHLDAMKECLVKDDVDGAVSHIRFLNLDYGVEEKELRLVLHDILKRILAMVDDYRDAWLASRFKLLSVYGEALSSGCAHLVQMIQAIQDELLFVDMDSLRSRSEHTTLPLLRLQNFVRELKPDTGSGETERLLSIATSACLRETYHFARVSGLHVLESVMDTALSFVRNGELQEARNVLFLFPRLQPLVAVLGWDLLSGKTMLRRKLMQVLWTSKSQDFFLHDSLRYSSKLNEASCVEHLCDLLCYQLDLASFVVFVNSGQSWSLKSSLLSYGNEQSDKERESIKWDPFVENFVLERLSVQSPLRVLFDVVPRIKFQDAIELISMQPITSTLAAWKRVQDIELMHMRYAMESAVLALVAMEKNIHVGDAKEGTDMCHLRDVKSHLDAINSIPRKIFMVNTIISTLHMVDLSLGSETSTSSRSSSELPTTFRSGNLDNAVRESVNETVVLFIGQLLDILQHNIASSEENYCNENISSGGKETLGWLILNARHFIEDWRWRLSILQCLLPSSERQWKWKEVLAVLHAAPSKLLNLCMQRAKFDIGGEAVKRFSLPPEDKATLALLEWVDGTVKRASVEDAVTRAADVYSAVQQLDFSSLHAQLGPLHAILSCIDVAATSAKCQTICLKLLNETMGEWAVMECNWGWGWVRLDDWCSGVVAWVSNVTIRSYPGVGTRVGGSQRGSVVSHVRFGSWNIGTLTGKSIELVQVLKRRRIQVACVQETRWVGTKAREVDGFKLWYSGSARGRNGVGILVAPELREFVVEVKRISDRLMFIKLVLGGCAINIVSAYAPHVGLADEVKREFWDTLDGVVVGFPLTEKVIIGGDFNGHIGDSAEGFEDVHGGFGSRNPAGVSLLEFARASDMVVANSCFPKRDNHLATFVSGVGTTQINSLLLRRCDRVLCKDAKVIPSENITTQHKLLVMDVMIREATDMWARTANCIKETAREVLGVSSGSGSRRQGDWWWTDSVRSKVEAKKVAYLRYMGCNVEEERAALRVEYKKARKEAKLEVTRAKNAAFERLYKDIEEKGGVNPLFRLAKVLERKARDLDQRLVLDELGQSGASRVYCRRICLEEVVWALRGMRSGRALGSDEIPVEFWKHAGRGAWVWLTKLFNVIFRTTRMPDEWRESLLVPLFKGKGDIQSCENYRGIKLLSYTMKVWERVIEYRVRKGVSISENQFGFMPGRSTTDHSPRRGAIVPTYSESRDGDMYDGAMTRVRTSGGDSESFSVGMGLHQGSALSPFLFALVMDVLTQGVEEGVPWFMLFADDIVLIDDTCEGLNDKLELWRLALETKGFRISRNKTEYMEYRFSGREAESKVDVRIGSHLVPKVDRFRYLGSAQVMLSEIYLGTPPEMGSKYWDQIHDMAMISVVKRLLRYLQELLEQDKSSDLQAILSGEVLLLSSKECNQKAHRERALVMLHQMIEDAHFGKRQFLSGKLHNLARAVAEEETERDNFKGESSYSDWKGSLVCTRNGIIGLGLKSSKPVSQTSATSESNVLSDNYVCKETGKRLFGPLSSRAVTYLSQFVIYIAAIGDIVDGTDTTHDFNYFSLVYEWPKDLLTRLVFERGSTDAAEKAAEIMSADFVHQVISASVPPVYPPRYGHGWASVALVPTFPNNDFESSATTISRAAKLDTISSSPSTTGLPLYPLQLDIIKHLIKLSPVRAVLACVFGSSILHHGSVTSISRSFHAGMIQISDSNRLFYEFALDQSERFPTLNRWIQMQSNLHSVSEFAVKTDHASKNGNNEPKSRASMKRLRDYGSDSESEVDENTHSNNMVRRSSEVNNEETIHLDPWGIPPKSIPADRDSVLLSFDCENEGPYEKAVEHLIEEGKLMDALAISDRFLRNGASDWLLQLLLEHGEENNSGQSQSYSGNHPWSNSWQYCLRLKDKHLAARLALKYLRQWELDAALDVLTMCNCHLLNTDPLKNEVEQMRRALFRFKHILCADDRYSSWQQVEIHCKDDPEGLALKLAEKGAVSAALEVAESEGLSVELRRELQGRQLVKLLTADPLNGGGPAEASRFLSSLRDTADALPVAMSAMQLLPNLRSKHLLVHFFLKSKDNNLSEAEVSRLNSWALGLRVLAALPIPWQQRCSSLHEHPHLILEVLLMRKQLQSASVILKEFPLLKDSVIITYAAKAIAVSISTPSREHRVLVTGQRPRQKKTGTPMRSSFSSSLSNLQKEARRAFSWAPRNNGDKSAPKDTYRKRKTSGLMQPDRVSWEEMTGIQEDHVSSFSVEGQERLASATIAEEWMLTGDIKKDEAIRSSHRYESAPDINLFKALLSLCLDARASAKAALDLCVNQMKNVLTSKQVPENASMETIGRAYHLTECFVQGLLFAKSLLRKLAGGNDMSVSVEGSRDADDSSSDAGSSSVGSQSTDDLSEALAQVEIWLGRAELMQSLLGSGIAVSLDDIGDKESSEHLRNRLILDEKYSMAVYTSKKCKIDVFPVWNAWGHALIRMEHYAQARVKFKQALQLHKGDHASVILEIINTIEGSPPADVSSARSMYEHLARSAPAILDDSLSADSYLNILYMPSTSPRSERSRRSHEPSNDSAAYDADIEDGPHSNLDSVRYIECVNYFQEYARQHLLDFMFRHGHYKEACLLFFPPSSFPPPPQPSSGVTSSTSPQRQDQLATDYGNLDVLCDLCIAYGAMPVLEEVLFERTSKSASLDTLVHEHTVAALARICNYCETHKHFNYLYKFQVIKKDHIAAGLCSIQLFMNSSSQEEAIKHLEHAKMHFDDELSVRSKGGVSTKLVSKGVRGKSAAEKLSEEGLLKFVLRVSIQLDVVKCFNDSEGPRWKHSLFGNPNDPETFRRRCVIAETLAERNFGLAFPLIHEFNLPAVDIYAGVAASLAERKKGGQLTEFFRNIKGIIVDDDWDEVLGAAINVYANKHKERPDRLIDMLTSSHRKVLACVVCGRLKSAFQIASRSGSLADVQYVAHQALHANALPVLDMCKQWLAQYM</sequence>
<evidence type="ECO:0000256" key="1">
    <source>
        <dbReference type="SAM" id="Coils"/>
    </source>
</evidence>
<dbReference type="SUPFAM" id="SSF56672">
    <property type="entry name" value="DNA/RNA polymerases"/>
    <property type="match status" value="1"/>
</dbReference>